<dbReference type="EMBL" id="CP102290">
    <property type="protein sequence ID" value="UWP59375.1"/>
    <property type="molecule type" value="Genomic_DNA"/>
</dbReference>
<evidence type="ECO:0000256" key="4">
    <source>
        <dbReference type="RuleBase" id="RU361277"/>
    </source>
</evidence>
<comment type="cofactor">
    <cofactor evidence="4">
        <name>Zn(2+)</name>
        <dbReference type="ChEBI" id="CHEBI:29105"/>
    </cofactor>
</comment>
<dbReference type="InterPro" id="IPR013154">
    <property type="entry name" value="ADH-like_N"/>
</dbReference>
<feature type="domain" description="Enoyl reductase (ER)" evidence="5">
    <location>
        <begin position="7"/>
        <end position="335"/>
    </location>
</feature>
<dbReference type="SMART" id="SM00829">
    <property type="entry name" value="PKS_ER"/>
    <property type="match status" value="1"/>
</dbReference>
<dbReference type="Pfam" id="PF00107">
    <property type="entry name" value="ADH_zinc_N"/>
    <property type="match status" value="1"/>
</dbReference>
<dbReference type="Pfam" id="PF08240">
    <property type="entry name" value="ADH_N"/>
    <property type="match status" value="1"/>
</dbReference>
<evidence type="ECO:0000256" key="1">
    <source>
        <dbReference type="ARBA" id="ARBA00022723"/>
    </source>
</evidence>
<evidence type="ECO:0000256" key="3">
    <source>
        <dbReference type="ARBA" id="ARBA00023002"/>
    </source>
</evidence>
<reference evidence="6" key="1">
    <citation type="journal article" date="2022" name="Cell">
        <title>Design, construction, and in vivo augmentation of a complex gut microbiome.</title>
        <authorList>
            <person name="Cheng A.G."/>
            <person name="Ho P.Y."/>
            <person name="Aranda-Diaz A."/>
            <person name="Jain S."/>
            <person name="Yu F.B."/>
            <person name="Meng X."/>
            <person name="Wang M."/>
            <person name="Iakiviak M."/>
            <person name="Nagashima K."/>
            <person name="Zhao A."/>
            <person name="Murugkar P."/>
            <person name="Patil A."/>
            <person name="Atabakhsh K."/>
            <person name="Weakley A."/>
            <person name="Yan J."/>
            <person name="Brumbaugh A.R."/>
            <person name="Higginbottom S."/>
            <person name="Dimas A."/>
            <person name="Shiver A.L."/>
            <person name="Deutschbauer A."/>
            <person name="Neff N."/>
            <person name="Sonnenburg J.L."/>
            <person name="Huang K.C."/>
            <person name="Fischbach M.A."/>
        </authorList>
    </citation>
    <scope>NUCLEOTIDE SEQUENCE</scope>
    <source>
        <strain evidence="6">DSM 19829</strain>
    </source>
</reference>
<accession>A0ABY5VHK3</accession>
<dbReference type="InterPro" id="IPR002328">
    <property type="entry name" value="ADH_Zn_CS"/>
</dbReference>
<protein>
    <submittedName>
        <fullName evidence="6">Alcohol dehydrogenase catalytic domain-containing protein</fullName>
    </submittedName>
</protein>
<keyword evidence="7" id="KW-1185">Reference proteome</keyword>
<proteinExistence type="inferred from homology"/>
<evidence type="ECO:0000313" key="6">
    <source>
        <dbReference type="EMBL" id="UWP59375.1"/>
    </source>
</evidence>
<organism evidence="6 7">
    <name type="scientific">Ruminococcus gauvreauii</name>
    <dbReference type="NCBI Taxonomy" id="438033"/>
    <lineage>
        <taxon>Bacteria</taxon>
        <taxon>Bacillati</taxon>
        <taxon>Bacillota</taxon>
        <taxon>Clostridia</taxon>
        <taxon>Eubacteriales</taxon>
        <taxon>Oscillospiraceae</taxon>
        <taxon>Ruminococcus</taxon>
    </lineage>
</organism>
<name>A0ABY5VHK3_9FIRM</name>
<keyword evidence="2 4" id="KW-0862">Zinc</keyword>
<dbReference type="SUPFAM" id="SSF50129">
    <property type="entry name" value="GroES-like"/>
    <property type="match status" value="1"/>
</dbReference>
<dbReference type="Gene3D" id="3.90.180.10">
    <property type="entry name" value="Medium-chain alcohol dehydrogenases, catalytic domain"/>
    <property type="match status" value="1"/>
</dbReference>
<evidence type="ECO:0000256" key="2">
    <source>
        <dbReference type="ARBA" id="ARBA00022833"/>
    </source>
</evidence>
<evidence type="ECO:0000259" key="5">
    <source>
        <dbReference type="SMART" id="SM00829"/>
    </source>
</evidence>
<dbReference type="InterPro" id="IPR050129">
    <property type="entry name" value="Zn_alcohol_dh"/>
</dbReference>
<dbReference type="InterPro" id="IPR011032">
    <property type="entry name" value="GroES-like_sf"/>
</dbReference>
<dbReference type="InterPro" id="IPR013149">
    <property type="entry name" value="ADH-like_C"/>
</dbReference>
<gene>
    <name evidence="6" type="ORF">NQ502_18785</name>
</gene>
<dbReference type="InterPro" id="IPR020843">
    <property type="entry name" value="ER"/>
</dbReference>
<sequence>MKGLVMNADRRIAYIDQPEPILKPGHVILDIAGCGICGSDMHVYRGSESSWHFPVLFGHEFAGTIAAVAEDVTGFAVGDIVTVEPMTYCGTCEMCKKKRYNLCPNAMMYGAELPGGFAKQIAVDYRYLIKAPQGVTAMQAVVAEPLATVIHGFNRLKQQEYDNVVIFGAGAIGLLAASVALTRARHVAVIDVVPSRLETASAIGVALTVNSKEEDVADAVMKMTAGKKADLCIDCAGISMVRDQCFRLISPGGELLFIAMGHDITEVNFRQLVSRELTAYGCQCHYMSDFEEALRALKDGIIPYEKIVTAYSLEEGVAVFEKIKKGEEMGIKVVLVPEPEEVT</sequence>
<dbReference type="PANTHER" id="PTHR43401">
    <property type="entry name" value="L-THREONINE 3-DEHYDROGENASE"/>
    <property type="match status" value="1"/>
</dbReference>
<dbReference type="RefSeq" id="WP_049898063.1">
    <property type="nucleotide sequence ID" value="NZ_CABLBR010000006.1"/>
</dbReference>
<dbReference type="SUPFAM" id="SSF51735">
    <property type="entry name" value="NAD(P)-binding Rossmann-fold domains"/>
    <property type="match status" value="1"/>
</dbReference>
<dbReference type="Gene3D" id="3.40.50.720">
    <property type="entry name" value="NAD(P)-binding Rossmann-like Domain"/>
    <property type="match status" value="1"/>
</dbReference>
<dbReference type="PANTHER" id="PTHR43401:SF2">
    <property type="entry name" value="L-THREONINE 3-DEHYDROGENASE"/>
    <property type="match status" value="1"/>
</dbReference>
<evidence type="ECO:0000313" key="7">
    <source>
        <dbReference type="Proteomes" id="UP001060164"/>
    </source>
</evidence>
<dbReference type="PROSITE" id="PS00059">
    <property type="entry name" value="ADH_ZINC"/>
    <property type="match status" value="1"/>
</dbReference>
<dbReference type="InterPro" id="IPR036291">
    <property type="entry name" value="NAD(P)-bd_dom_sf"/>
</dbReference>
<keyword evidence="3" id="KW-0560">Oxidoreductase</keyword>
<dbReference type="Proteomes" id="UP001060164">
    <property type="component" value="Chromosome"/>
</dbReference>
<keyword evidence="1 4" id="KW-0479">Metal-binding</keyword>
<comment type="similarity">
    <text evidence="4">Belongs to the zinc-containing alcohol dehydrogenase family.</text>
</comment>